<sequence length="123" mass="13203">MGNEAMDRARLSPTRVPGRCPCPRSRPVVTRPLRPPRAAAAPSLRHEIGDTTDRDGADRGRASHWMDPGGPHDGAPFRARSCRWESPIRSIVTVRGTIALDGEVRLPITCSVSVPGGSSCPQS</sequence>
<reference evidence="2" key="1">
    <citation type="submission" date="2020-02" db="EMBL/GenBank/DDBJ databases">
        <authorList>
            <person name="Meier V. D."/>
        </authorList>
    </citation>
    <scope>NUCLEOTIDE SEQUENCE</scope>
    <source>
        <strain evidence="2">AVDCRST_MAG59</strain>
    </source>
</reference>
<feature type="region of interest" description="Disordered" evidence="1">
    <location>
        <begin position="1"/>
        <end position="78"/>
    </location>
</feature>
<evidence type="ECO:0000313" key="2">
    <source>
        <dbReference type="EMBL" id="CAA9565091.1"/>
    </source>
</evidence>
<protein>
    <submittedName>
        <fullName evidence="2">Uncharacterized protein</fullName>
    </submittedName>
</protein>
<organism evidence="2">
    <name type="scientific">uncultured Thermomicrobiales bacterium</name>
    <dbReference type="NCBI Taxonomy" id="1645740"/>
    <lineage>
        <taxon>Bacteria</taxon>
        <taxon>Pseudomonadati</taxon>
        <taxon>Thermomicrobiota</taxon>
        <taxon>Thermomicrobia</taxon>
        <taxon>Thermomicrobiales</taxon>
        <taxon>environmental samples</taxon>
    </lineage>
</organism>
<name>A0A6J4V590_9BACT</name>
<evidence type="ECO:0000256" key="1">
    <source>
        <dbReference type="SAM" id="MobiDB-lite"/>
    </source>
</evidence>
<gene>
    <name evidence="2" type="ORF">AVDCRST_MAG59-2911</name>
</gene>
<feature type="compositionally biased region" description="Basic and acidic residues" evidence="1">
    <location>
        <begin position="44"/>
        <end position="61"/>
    </location>
</feature>
<proteinExistence type="predicted"/>
<dbReference type="EMBL" id="CADCWF010000195">
    <property type="protein sequence ID" value="CAA9565091.1"/>
    <property type="molecule type" value="Genomic_DNA"/>
</dbReference>
<feature type="compositionally biased region" description="Basic and acidic residues" evidence="1">
    <location>
        <begin position="1"/>
        <end position="10"/>
    </location>
</feature>
<feature type="compositionally biased region" description="Low complexity" evidence="1">
    <location>
        <begin position="23"/>
        <end position="43"/>
    </location>
</feature>
<accession>A0A6J4V590</accession>
<dbReference type="AlphaFoldDB" id="A0A6J4V590"/>